<name>A0A833VT23_9POAL</name>
<evidence type="ECO:0000259" key="5">
    <source>
        <dbReference type="Pfam" id="PF01466"/>
    </source>
</evidence>
<organism evidence="7 8">
    <name type="scientific">Carex littledalei</name>
    <dbReference type="NCBI Taxonomy" id="544730"/>
    <lineage>
        <taxon>Eukaryota</taxon>
        <taxon>Viridiplantae</taxon>
        <taxon>Streptophyta</taxon>
        <taxon>Embryophyta</taxon>
        <taxon>Tracheophyta</taxon>
        <taxon>Spermatophyta</taxon>
        <taxon>Magnoliopsida</taxon>
        <taxon>Liliopsida</taxon>
        <taxon>Poales</taxon>
        <taxon>Cyperaceae</taxon>
        <taxon>Cyperoideae</taxon>
        <taxon>Cariceae</taxon>
        <taxon>Carex</taxon>
        <taxon>Carex subgen. Euthyceras</taxon>
    </lineage>
</organism>
<comment type="function">
    <text evidence="4">Involved in ubiquitination and subsequent proteasomal degradation of target proteins. Together with CUL1, RBX1 and a F-box protein, it forms a SCF E3 ubiquitin ligase complex. The functional specificity of this complex depends on the type of F-box protein. In the SCF complex, it serves as an adapter that links the F-box protein to CUL1.</text>
</comment>
<sequence length="164" mass="18578">MSDNTTGNMVTLMSKDGEGFMVPETLAEQSQMICLYITEDISDMNFIPLPNVTAPTLKMVIEYCKKHVDAAAMVIEYCKKHVDAAAASSRISDEELRNWDKQFVDVDQATLYDLIMAAYHLNIKGLLDVSIQKVANMIKGKSTEEIRQIFNIKNNFTPEEEEKF</sequence>
<comment type="caution">
    <text evidence="7">The sequence shown here is derived from an EMBL/GenBank/DDBJ whole genome shotgun (WGS) entry which is preliminary data.</text>
</comment>
<evidence type="ECO:0000259" key="6">
    <source>
        <dbReference type="Pfam" id="PF03931"/>
    </source>
</evidence>
<comment type="subunit">
    <text evidence="4">Part of a SCF (SKP1-cullin-F-box) protein ligase complex.</text>
</comment>
<dbReference type="InterPro" id="IPR036296">
    <property type="entry name" value="SKP1-like_dim_sf"/>
</dbReference>
<dbReference type="PANTHER" id="PTHR11165">
    <property type="entry name" value="SKP1"/>
    <property type="match status" value="1"/>
</dbReference>
<accession>A0A833VT23</accession>
<dbReference type="Gene3D" id="3.30.710.10">
    <property type="entry name" value="Potassium Channel Kv1.1, Chain A"/>
    <property type="match status" value="2"/>
</dbReference>
<keyword evidence="8" id="KW-1185">Reference proteome</keyword>
<feature type="domain" description="SKP1 component POZ" evidence="6">
    <location>
        <begin position="8"/>
        <end position="68"/>
    </location>
</feature>
<comment type="similarity">
    <text evidence="2 4">Belongs to the SKP1 family.</text>
</comment>
<dbReference type="Proteomes" id="UP000623129">
    <property type="component" value="Unassembled WGS sequence"/>
</dbReference>
<dbReference type="InterPro" id="IPR016072">
    <property type="entry name" value="Skp1_comp_dimer"/>
</dbReference>
<dbReference type="GO" id="GO:0016567">
    <property type="term" value="P:protein ubiquitination"/>
    <property type="evidence" value="ECO:0007669"/>
    <property type="project" value="UniProtKB-UniRule"/>
</dbReference>
<dbReference type="InterPro" id="IPR016897">
    <property type="entry name" value="SKP1"/>
</dbReference>
<dbReference type="SUPFAM" id="SSF81382">
    <property type="entry name" value="Skp1 dimerisation domain-like"/>
    <property type="match status" value="1"/>
</dbReference>
<dbReference type="Pfam" id="PF01466">
    <property type="entry name" value="Skp1"/>
    <property type="match status" value="1"/>
</dbReference>
<dbReference type="InterPro" id="IPR011333">
    <property type="entry name" value="SKP1/BTB/POZ_sf"/>
</dbReference>
<proteinExistence type="inferred from homology"/>
<dbReference type="UniPathway" id="UPA00143"/>
<dbReference type="InterPro" id="IPR016073">
    <property type="entry name" value="Skp1_comp_POZ"/>
</dbReference>
<dbReference type="SUPFAM" id="SSF54695">
    <property type="entry name" value="POZ domain"/>
    <property type="match status" value="1"/>
</dbReference>
<dbReference type="AlphaFoldDB" id="A0A833VT23"/>
<evidence type="ECO:0000256" key="2">
    <source>
        <dbReference type="ARBA" id="ARBA00009993"/>
    </source>
</evidence>
<reference evidence="7" key="1">
    <citation type="submission" date="2020-01" db="EMBL/GenBank/DDBJ databases">
        <title>Genome sequence of Kobresia littledalei, the first chromosome-level genome in the family Cyperaceae.</title>
        <authorList>
            <person name="Qu G."/>
        </authorList>
    </citation>
    <scope>NUCLEOTIDE SEQUENCE</scope>
    <source>
        <strain evidence="7">C.B.Clarke</strain>
        <tissue evidence="7">Leaf</tissue>
    </source>
</reference>
<feature type="domain" description="SKP1 component dimerisation" evidence="5">
    <location>
        <begin position="124"/>
        <end position="163"/>
    </location>
</feature>
<dbReference type="OrthoDB" id="2342932at2759"/>
<evidence type="ECO:0000256" key="4">
    <source>
        <dbReference type="PIRNR" id="PIRNR028729"/>
    </source>
</evidence>
<evidence type="ECO:0000256" key="3">
    <source>
        <dbReference type="ARBA" id="ARBA00022786"/>
    </source>
</evidence>
<gene>
    <name evidence="7" type="ORF">FCM35_KLT09914</name>
</gene>
<dbReference type="EMBL" id="SWLB01000002">
    <property type="protein sequence ID" value="KAF3341070.1"/>
    <property type="molecule type" value="Genomic_DNA"/>
</dbReference>
<dbReference type="GO" id="GO:0009867">
    <property type="term" value="P:jasmonic acid mediated signaling pathway"/>
    <property type="evidence" value="ECO:0007669"/>
    <property type="project" value="UniProtKB-ARBA"/>
</dbReference>
<evidence type="ECO:0000313" key="7">
    <source>
        <dbReference type="EMBL" id="KAF3341070.1"/>
    </source>
</evidence>
<dbReference type="PIRSF" id="PIRSF028729">
    <property type="entry name" value="E3_ubiquit_lig_SCF_Skp"/>
    <property type="match status" value="1"/>
</dbReference>
<keyword evidence="3 4" id="KW-0833">Ubl conjugation pathway</keyword>
<dbReference type="FunFam" id="3.30.710.10:FF:000026">
    <property type="entry name" value="E3 ubiquitin ligase complex SCF subunit"/>
    <property type="match status" value="1"/>
</dbReference>
<dbReference type="Pfam" id="PF03931">
    <property type="entry name" value="Skp1_POZ"/>
    <property type="match status" value="1"/>
</dbReference>
<evidence type="ECO:0000313" key="8">
    <source>
        <dbReference type="Proteomes" id="UP000623129"/>
    </source>
</evidence>
<dbReference type="GO" id="GO:0006511">
    <property type="term" value="P:ubiquitin-dependent protein catabolic process"/>
    <property type="evidence" value="ECO:0007669"/>
    <property type="project" value="InterPro"/>
</dbReference>
<evidence type="ECO:0000256" key="1">
    <source>
        <dbReference type="ARBA" id="ARBA00004906"/>
    </source>
</evidence>
<comment type="pathway">
    <text evidence="1 4">Protein modification; protein ubiquitination.</text>
</comment>
<protein>
    <recommendedName>
        <fullName evidence="4">SKP1-like protein</fullName>
    </recommendedName>
</protein>
<dbReference type="InterPro" id="IPR001232">
    <property type="entry name" value="SKP1-like"/>
</dbReference>
<dbReference type="CDD" id="cd18322">
    <property type="entry name" value="BTB_POZ_SKP1"/>
    <property type="match status" value="1"/>
</dbReference>
<dbReference type="SMART" id="SM00512">
    <property type="entry name" value="Skp1"/>
    <property type="match status" value="1"/>
</dbReference>